<comment type="cofactor">
    <cofactor evidence="19">
        <name>Mg(2+)</name>
        <dbReference type="ChEBI" id="CHEBI:18420"/>
    </cofactor>
    <cofactor evidence="19">
        <name>Mn(2+)</name>
        <dbReference type="ChEBI" id="CHEBI:29035"/>
    </cofactor>
    <text evidence="19">Magnesium. Can also use manganese.</text>
</comment>
<evidence type="ECO:0000256" key="3">
    <source>
        <dbReference type="ARBA" id="ARBA00016337"/>
    </source>
</evidence>
<dbReference type="Gene3D" id="3.10.520.10">
    <property type="entry name" value="ApbE-like domains"/>
    <property type="match status" value="1"/>
</dbReference>
<keyword evidence="8 18" id="KW-0479">Metal-binding</keyword>
<evidence type="ECO:0000256" key="4">
    <source>
        <dbReference type="ARBA" id="ARBA00022475"/>
    </source>
</evidence>
<dbReference type="GO" id="GO:0046872">
    <property type="term" value="F:metal ion binding"/>
    <property type="evidence" value="ECO:0007669"/>
    <property type="project" value="UniProtKB-UniRule"/>
</dbReference>
<feature type="binding site" evidence="19">
    <location>
        <position position="178"/>
    </location>
    <ligand>
        <name>Mg(2+)</name>
        <dbReference type="ChEBI" id="CHEBI:18420"/>
    </ligand>
</feature>
<dbReference type="PANTHER" id="PTHR30040">
    <property type="entry name" value="THIAMINE BIOSYNTHESIS LIPOPROTEIN APBE"/>
    <property type="match status" value="1"/>
</dbReference>
<dbReference type="PROSITE" id="PS51257">
    <property type="entry name" value="PROKAR_LIPOPROTEIN"/>
    <property type="match status" value="1"/>
</dbReference>
<evidence type="ECO:0000256" key="1">
    <source>
        <dbReference type="ARBA" id="ARBA00008282"/>
    </source>
</evidence>
<keyword evidence="14 20" id="KW-0449">Lipoprotein</keyword>
<comment type="similarity">
    <text evidence="1 18 20">Belongs to the ApbE family.</text>
</comment>
<dbReference type="Pfam" id="PF02424">
    <property type="entry name" value="ApbE"/>
    <property type="match status" value="1"/>
</dbReference>
<dbReference type="PANTHER" id="PTHR30040:SF2">
    <property type="entry name" value="FAD:PROTEIN FMN TRANSFERASE"/>
    <property type="match status" value="1"/>
</dbReference>
<dbReference type="Proteomes" id="UP000282818">
    <property type="component" value="Unassembled WGS sequence"/>
</dbReference>
<comment type="catalytic activity">
    <reaction evidence="16 18 20">
        <text>L-threonyl-[protein] + FAD = FMN-L-threonyl-[protein] + AMP + H(+)</text>
        <dbReference type="Rhea" id="RHEA:36847"/>
        <dbReference type="Rhea" id="RHEA-COMP:11060"/>
        <dbReference type="Rhea" id="RHEA-COMP:11061"/>
        <dbReference type="ChEBI" id="CHEBI:15378"/>
        <dbReference type="ChEBI" id="CHEBI:30013"/>
        <dbReference type="ChEBI" id="CHEBI:57692"/>
        <dbReference type="ChEBI" id="CHEBI:74257"/>
        <dbReference type="ChEBI" id="CHEBI:456215"/>
        <dbReference type="EC" id="2.7.1.180"/>
    </reaction>
</comment>
<evidence type="ECO:0000256" key="16">
    <source>
        <dbReference type="ARBA" id="ARBA00048540"/>
    </source>
</evidence>
<dbReference type="AlphaFoldDB" id="A0A437QD92"/>
<evidence type="ECO:0000256" key="8">
    <source>
        <dbReference type="ARBA" id="ARBA00022723"/>
    </source>
</evidence>
<keyword evidence="10 18" id="KW-0274">FAD</keyword>
<evidence type="ECO:0000256" key="2">
    <source>
        <dbReference type="ARBA" id="ARBA00011955"/>
    </source>
</evidence>
<keyword evidence="5 20" id="KW-0997">Cell inner membrane</keyword>
<proteinExistence type="inferred from homology"/>
<comment type="caution">
    <text evidence="21">The sequence shown here is derived from an EMBL/GenBank/DDBJ whole genome shotgun (WGS) entry which is preliminary data.</text>
</comment>
<keyword evidence="22" id="KW-1185">Reference proteome</keyword>
<evidence type="ECO:0000256" key="13">
    <source>
        <dbReference type="ARBA" id="ARBA00023139"/>
    </source>
</evidence>
<evidence type="ECO:0000256" key="10">
    <source>
        <dbReference type="ARBA" id="ARBA00022827"/>
    </source>
</evidence>
<name>A0A437QD92_9GAMM</name>
<keyword evidence="12" id="KW-0472">Membrane</keyword>
<dbReference type="FunFam" id="3.10.520.10:FF:000001">
    <property type="entry name" value="FAD:protein FMN transferase"/>
    <property type="match status" value="1"/>
</dbReference>
<keyword evidence="6 18" id="KW-0285">Flavoprotein</keyword>
<keyword evidence="11 18" id="KW-0460">Magnesium</keyword>
<dbReference type="GO" id="GO:0005886">
    <property type="term" value="C:plasma membrane"/>
    <property type="evidence" value="ECO:0007669"/>
    <property type="project" value="UniProtKB-SubCell"/>
</dbReference>
<evidence type="ECO:0000256" key="12">
    <source>
        <dbReference type="ARBA" id="ARBA00023136"/>
    </source>
</evidence>
<evidence type="ECO:0000256" key="19">
    <source>
        <dbReference type="PIRSR" id="PIRSR006268-2"/>
    </source>
</evidence>
<sequence>MDAFLRIPNRPAALLLAFLFLFGCSSETKESIQSIAGPTMGTTYSVKWLAYDANQAAQLQSEVDQLLIDINQAMSTYIADSELSRFNRFEQDEPVPVSNALLDVLKLAQDISSRTDGAFDVTVGPLVNLWGFGPDGRVISAPSDEAISALRANIGYQKLQILEGAIRKESGLYVDLSAIAKGYAVDKVAELLDKKGVASYLVEIGGELRAKGMKPNNVPWKVAVESPTAGSRQVQQILMATDVAIATSGDYRNYFEEAGVRYSHTIDPATGKPINHKLASVTVLRPTCAEADALATAFSVMGEQRAYAFALANDIDAYFIAKTDSGFEELMTPGFKARLAQ</sequence>
<dbReference type="PIRSF" id="PIRSF006268">
    <property type="entry name" value="ApbE"/>
    <property type="match status" value="1"/>
</dbReference>
<evidence type="ECO:0000256" key="5">
    <source>
        <dbReference type="ARBA" id="ARBA00022519"/>
    </source>
</evidence>
<evidence type="ECO:0000256" key="17">
    <source>
        <dbReference type="ARBA" id="ARBA00060485"/>
    </source>
</evidence>
<accession>A0A437QD92</accession>
<dbReference type="EMBL" id="SACQ01000001">
    <property type="protein sequence ID" value="RVU32506.1"/>
    <property type="molecule type" value="Genomic_DNA"/>
</dbReference>
<keyword evidence="9" id="KW-0732">Signal</keyword>
<comment type="function">
    <text evidence="20">Flavin transferase that catalyzes the transfer of the FMN moiety of FAD and its covalent binding to the hydroxyl group of a threonine residue in a target flavoprotein.</text>
</comment>
<evidence type="ECO:0000256" key="15">
    <source>
        <dbReference type="ARBA" id="ARBA00031306"/>
    </source>
</evidence>
<dbReference type="EC" id="2.7.1.180" evidence="2 18"/>
<keyword evidence="7 18" id="KW-0808">Transferase</keyword>
<evidence type="ECO:0000256" key="6">
    <source>
        <dbReference type="ARBA" id="ARBA00022630"/>
    </source>
</evidence>
<reference evidence="21 22" key="1">
    <citation type="submission" date="2019-01" db="EMBL/GenBank/DDBJ databases">
        <authorList>
            <person name="Chen W.-M."/>
        </authorList>
    </citation>
    <scope>NUCLEOTIDE SEQUENCE [LARGE SCALE GENOMIC DNA]</scope>
    <source>
        <strain evidence="21 22">HPM-16</strain>
    </source>
</reference>
<dbReference type="GO" id="GO:0016740">
    <property type="term" value="F:transferase activity"/>
    <property type="evidence" value="ECO:0007669"/>
    <property type="project" value="UniProtKB-UniRule"/>
</dbReference>
<dbReference type="RefSeq" id="WP_127692675.1">
    <property type="nucleotide sequence ID" value="NZ_SACQ01000001.1"/>
</dbReference>
<feature type="binding site" evidence="19">
    <location>
        <position position="292"/>
    </location>
    <ligand>
        <name>Mg(2+)</name>
        <dbReference type="ChEBI" id="CHEBI:18420"/>
    </ligand>
</feature>
<dbReference type="InterPro" id="IPR024932">
    <property type="entry name" value="ApbE"/>
</dbReference>
<evidence type="ECO:0000256" key="11">
    <source>
        <dbReference type="ARBA" id="ARBA00022842"/>
    </source>
</evidence>
<evidence type="ECO:0000313" key="21">
    <source>
        <dbReference type="EMBL" id="RVU32506.1"/>
    </source>
</evidence>
<evidence type="ECO:0000256" key="7">
    <source>
        <dbReference type="ARBA" id="ARBA00022679"/>
    </source>
</evidence>
<evidence type="ECO:0000256" key="14">
    <source>
        <dbReference type="ARBA" id="ARBA00023288"/>
    </source>
</evidence>
<keyword evidence="4" id="KW-1003">Cell membrane</keyword>
<evidence type="ECO:0000313" key="22">
    <source>
        <dbReference type="Proteomes" id="UP000282818"/>
    </source>
</evidence>
<evidence type="ECO:0000256" key="9">
    <source>
        <dbReference type="ARBA" id="ARBA00022729"/>
    </source>
</evidence>
<evidence type="ECO:0000256" key="20">
    <source>
        <dbReference type="RuleBase" id="RU363002"/>
    </source>
</evidence>
<protein>
    <recommendedName>
        <fullName evidence="3 18">FAD:protein FMN transferase</fullName>
        <ecNumber evidence="2 18">2.7.1.180</ecNumber>
    </recommendedName>
    <alternativeName>
        <fullName evidence="15 18">Flavin transferase</fullName>
    </alternativeName>
</protein>
<dbReference type="InterPro" id="IPR003374">
    <property type="entry name" value="ApbE-like_sf"/>
</dbReference>
<keyword evidence="13" id="KW-0564">Palmitate</keyword>
<evidence type="ECO:0000256" key="18">
    <source>
        <dbReference type="PIRNR" id="PIRNR006268"/>
    </source>
</evidence>
<gene>
    <name evidence="21" type="ORF">EOE65_02320</name>
</gene>
<feature type="binding site" evidence="19">
    <location>
        <position position="296"/>
    </location>
    <ligand>
        <name>Mg(2+)</name>
        <dbReference type="ChEBI" id="CHEBI:18420"/>
    </ligand>
</feature>
<comment type="subcellular location">
    <subcellularLocation>
        <location evidence="17 20">Cell inner membrane</location>
        <topology evidence="17 20">Lipid-anchor</topology>
        <orientation evidence="17 20">Periplasmic side</orientation>
    </subcellularLocation>
</comment>
<organism evidence="21 22">
    <name type="scientific">Neptunomonas marina</name>
    <dbReference type="NCBI Taxonomy" id="1815562"/>
    <lineage>
        <taxon>Bacteria</taxon>
        <taxon>Pseudomonadati</taxon>
        <taxon>Pseudomonadota</taxon>
        <taxon>Gammaproteobacteria</taxon>
        <taxon>Oceanospirillales</taxon>
        <taxon>Oceanospirillaceae</taxon>
        <taxon>Neptunomonas</taxon>
    </lineage>
</organism>
<dbReference type="SUPFAM" id="SSF143631">
    <property type="entry name" value="ApbE-like"/>
    <property type="match status" value="1"/>
</dbReference>